<gene>
    <name evidence="1" type="ORF">FGU71_06160</name>
</gene>
<keyword evidence="2" id="KW-1185">Reference proteome</keyword>
<name>A0A547PF17_9SPHN</name>
<comment type="caution">
    <text evidence="1">The sequence shown here is derived from an EMBL/GenBank/DDBJ whole genome shotgun (WGS) entry which is preliminary data.</text>
</comment>
<accession>A0A547PF17</accession>
<sequence length="284" mass="30204">MPIAGALAAAIAGPAAAQNSGDTRISAADQATYVDLVTLAERSELVIRAEIRRQTQVPAERAPRLQPGFARLYIEAETQALIAGRSAIGQSLVYLVDVPLTVKGKPPKLKKRTMVLFANTVPGRTQSSRGTEIQLAAKNAQLDYSPAFEARLRPVLASLAEADLPPKITGIADALAVPGTLAGESETQIFLETLDRSPVSITVLRRPGQPPVWGVSWGEIVDSAARAPARGTLRWYRLACSLPDELPSRANLARDPAARRLAATDYRLVVDGLGACDRAITEAG</sequence>
<protein>
    <submittedName>
        <fullName evidence="1">Uncharacterized protein</fullName>
    </submittedName>
</protein>
<organism evidence="1 2">
    <name type="scientific">Erythrobacter insulae</name>
    <dbReference type="NCBI Taxonomy" id="2584124"/>
    <lineage>
        <taxon>Bacteria</taxon>
        <taxon>Pseudomonadati</taxon>
        <taxon>Pseudomonadota</taxon>
        <taxon>Alphaproteobacteria</taxon>
        <taxon>Sphingomonadales</taxon>
        <taxon>Erythrobacteraceae</taxon>
        <taxon>Erythrobacter/Porphyrobacter group</taxon>
        <taxon>Erythrobacter</taxon>
    </lineage>
</organism>
<dbReference type="EMBL" id="VHJK01000001">
    <property type="protein sequence ID" value="TRD12743.1"/>
    <property type="molecule type" value="Genomic_DNA"/>
</dbReference>
<dbReference type="OrthoDB" id="7406594at2"/>
<dbReference type="AlphaFoldDB" id="A0A547PF17"/>
<evidence type="ECO:0000313" key="2">
    <source>
        <dbReference type="Proteomes" id="UP000316343"/>
    </source>
</evidence>
<reference evidence="1 2" key="1">
    <citation type="submission" date="2019-06" db="EMBL/GenBank/DDBJ databases">
        <title>Erythrobacter insulae sp. nov., isolated from a tidal flat.</title>
        <authorList>
            <person name="Yoon J.-H."/>
        </authorList>
    </citation>
    <scope>NUCLEOTIDE SEQUENCE [LARGE SCALE GENOMIC DNA]</scope>
    <source>
        <strain evidence="1 2">JBTF-M21</strain>
    </source>
</reference>
<evidence type="ECO:0000313" key="1">
    <source>
        <dbReference type="EMBL" id="TRD12743.1"/>
    </source>
</evidence>
<dbReference type="Proteomes" id="UP000316343">
    <property type="component" value="Unassembled WGS sequence"/>
</dbReference>
<proteinExistence type="predicted"/>